<proteinExistence type="predicted"/>
<accession>A0A6J4H762</accession>
<gene>
    <name evidence="1" type="ORF">AVDCRST_MAG26-263</name>
</gene>
<feature type="non-terminal residue" evidence="1">
    <location>
        <position position="43"/>
    </location>
</feature>
<evidence type="ECO:0000313" key="1">
    <source>
        <dbReference type="EMBL" id="CAA9214612.1"/>
    </source>
</evidence>
<feature type="non-terminal residue" evidence="1">
    <location>
        <position position="1"/>
    </location>
</feature>
<reference evidence="1" key="1">
    <citation type="submission" date="2020-02" db="EMBL/GenBank/DDBJ databases">
        <authorList>
            <person name="Meier V. D."/>
        </authorList>
    </citation>
    <scope>NUCLEOTIDE SEQUENCE</scope>
    <source>
        <strain evidence="1">AVDCRST_MAG26</strain>
    </source>
</reference>
<dbReference type="AlphaFoldDB" id="A0A6J4H762"/>
<sequence>WLRPPHALRETGCDGAHCPPRSPAFWRCCVCCHGSAHGFRRCS</sequence>
<name>A0A6J4H762_9CHLR</name>
<organism evidence="1">
    <name type="scientific">uncultured Chloroflexia bacterium</name>
    <dbReference type="NCBI Taxonomy" id="1672391"/>
    <lineage>
        <taxon>Bacteria</taxon>
        <taxon>Bacillati</taxon>
        <taxon>Chloroflexota</taxon>
        <taxon>Chloroflexia</taxon>
        <taxon>environmental samples</taxon>
    </lineage>
</organism>
<dbReference type="EMBL" id="CADCTK010000060">
    <property type="protein sequence ID" value="CAA9214612.1"/>
    <property type="molecule type" value="Genomic_DNA"/>
</dbReference>
<protein>
    <submittedName>
        <fullName evidence="1">Uncharacterized protein</fullName>
    </submittedName>
</protein>